<keyword evidence="1" id="KW-0378">Hydrolase</keyword>
<dbReference type="Gene3D" id="3.40.50.850">
    <property type="entry name" value="Isochorismatase-like"/>
    <property type="match status" value="1"/>
</dbReference>
<dbReference type="SUPFAM" id="SSF52499">
    <property type="entry name" value="Isochorismatase-like hydrolases"/>
    <property type="match status" value="1"/>
</dbReference>
<accession>A0ABQ4THC1</accession>
<dbReference type="Pfam" id="PF00857">
    <property type="entry name" value="Isochorismatase"/>
    <property type="match status" value="1"/>
</dbReference>
<evidence type="ECO:0000256" key="1">
    <source>
        <dbReference type="ARBA" id="ARBA00022801"/>
    </source>
</evidence>
<proteinExistence type="predicted"/>
<dbReference type="PANTHER" id="PTHR43540">
    <property type="entry name" value="PEROXYUREIDOACRYLATE/UREIDOACRYLATE AMIDOHYDROLASE-RELATED"/>
    <property type="match status" value="1"/>
</dbReference>
<dbReference type="InterPro" id="IPR036380">
    <property type="entry name" value="Isochorismatase-like_sf"/>
</dbReference>
<gene>
    <name evidence="3" type="primary">rutB_7</name>
    <name evidence="3" type="ORF">LKMONMHP_4303</name>
</gene>
<feature type="domain" description="Isochorismatase-like" evidence="2">
    <location>
        <begin position="25"/>
        <end position="212"/>
    </location>
</feature>
<evidence type="ECO:0000313" key="4">
    <source>
        <dbReference type="Proteomes" id="UP001055156"/>
    </source>
</evidence>
<dbReference type="PANTHER" id="PTHR43540:SF6">
    <property type="entry name" value="ISOCHORISMATASE-LIKE DOMAIN-CONTAINING PROTEIN"/>
    <property type="match status" value="1"/>
</dbReference>
<comment type="caution">
    <text evidence="3">The sequence shown here is derived from an EMBL/GenBank/DDBJ whole genome shotgun (WGS) entry which is preliminary data.</text>
</comment>
<reference evidence="3" key="1">
    <citation type="journal article" date="2021" name="Front. Microbiol.">
        <title>Comprehensive Comparative Genomics and Phenotyping of Methylobacterium Species.</title>
        <authorList>
            <person name="Alessa O."/>
            <person name="Ogura Y."/>
            <person name="Fujitani Y."/>
            <person name="Takami H."/>
            <person name="Hayashi T."/>
            <person name="Sahin N."/>
            <person name="Tani A."/>
        </authorList>
    </citation>
    <scope>NUCLEOTIDE SEQUENCE</scope>
    <source>
        <strain evidence="3">NBRC 15689</strain>
    </source>
</reference>
<keyword evidence="4" id="KW-1185">Reference proteome</keyword>
<dbReference type="CDD" id="cd00431">
    <property type="entry name" value="cysteine_hydrolases"/>
    <property type="match status" value="1"/>
</dbReference>
<organism evidence="3 4">
    <name type="scientific">Methylobacterium organophilum</name>
    <dbReference type="NCBI Taxonomy" id="410"/>
    <lineage>
        <taxon>Bacteria</taxon>
        <taxon>Pseudomonadati</taxon>
        <taxon>Pseudomonadota</taxon>
        <taxon>Alphaproteobacteria</taxon>
        <taxon>Hyphomicrobiales</taxon>
        <taxon>Methylobacteriaceae</taxon>
        <taxon>Methylobacterium</taxon>
    </lineage>
</organism>
<protein>
    <submittedName>
        <fullName evidence="3">Peroxyureidoacrylate/ureidoacrylate amidohydrolase RutB</fullName>
    </submittedName>
</protein>
<dbReference type="InterPro" id="IPR000868">
    <property type="entry name" value="Isochorismatase-like_dom"/>
</dbReference>
<dbReference type="RefSeq" id="WP_238313928.1">
    <property type="nucleotide sequence ID" value="NZ_BPQV01000015.1"/>
</dbReference>
<dbReference type="InterPro" id="IPR050272">
    <property type="entry name" value="Isochorismatase-like_hydrls"/>
</dbReference>
<name>A0ABQ4THC1_METOR</name>
<dbReference type="Proteomes" id="UP001055156">
    <property type="component" value="Unassembled WGS sequence"/>
</dbReference>
<sequence>MKSYINGELQPLGADFAPFFDRSATAIVSIDLHRGHLDDDPLCPCPAPRARDVVAPVNAFHRAARALGVPIIHVRSTLRAGGVDDIAGRSPSAWRLVFPLHVGAIGNADAHAIQGTRWTEFVTEVEEGDLIVESKKRLSAFYPTDLDFLLRNMGVRNLVLNGCLADCCVLNTAFDASNLGYQVSVARDLVAGTNPELEEAAMRIVAMHVGLVSNAAVLLEAWAEQKAT</sequence>
<reference evidence="3" key="2">
    <citation type="submission" date="2021-08" db="EMBL/GenBank/DDBJ databases">
        <authorList>
            <person name="Tani A."/>
            <person name="Ola A."/>
            <person name="Ogura Y."/>
            <person name="Katsura K."/>
            <person name="Hayashi T."/>
        </authorList>
    </citation>
    <scope>NUCLEOTIDE SEQUENCE</scope>
    <source>
        <strain evidence="3">NBRC 15689</strain>
    </source>
</reference>
<dbReference type="EMBL" id="BPQV01000015">
    <property type="protein sequence ID" value="GJE29422.1"/>
    <property type="molecule type" value="Genomic_DNA"/>
</dbReference>
<evidence type="ECO:0000313" key="3">
    <source>
        <dbReference type="EMBL" id="GJE29422.1"/>
    </source>
</evidence>
<evidence type="ECO:0000259" key="2">
    <source>
        <dbReference type="Pfam" id="PF00857"/>
    </source>
</evidence>